<dbReference type="SUPFAM" id="SSF46894">
    <property type="entry name" value="C-terminal effector domain of the bipartite response regulators"/>
    <property type="match status" value="1"/>
</dbReference>
<dbReference type="CDD" id="cd00383">
    <property type="entry name" value="trans_reg_C"/>
    <property type="match status" value="1"/>
</dbReference>
<dbReference type="InterPro" id="IPR016032">
    <property type="entry name" value="Sig_transdc_resp-reg_C-effctor"/>
</dbReference>
<dbReference type="Pfam" id="PF00486">
    <property type="entry name" value="Trans_reg_C"/>
    <property type="match status" value="1"/>
</dbReference>
<sequence>MRYNINARLIYDATDGTLTLPGSDEPDSQLSITASALLYFFLRHTGVVSRDEVLKKVWDDNGLTSSNSNLNQYLSMLRKTFRHYDIDNIIVTVSRGMLQLNQDLSIELLDAGPALTEAANPPERAAETVPRRRQRRPPIRHMRAECAGIWPAAVC</sequence>
<evidence type="ECO:0000256" key="1">
    <source>
        <dbReference type="ARBA" id="ARBA00023125"/>
    </source>
</evidence>
<dbReference type="GO" id="GO:0006355">
    <property type="term" value="P:regulation of DNA-templated transcription"/>
    <property type="evidence" value="ECO:0007669"/>
    <property type="project" value="InterPro"/>
</dbReference>
<name>A0A7H4MCN1_KLEVA</name>
<feature type="domain" description="OmpR/PhoB-type" evidence="2">
    <location>
        <begin position="24"/>
        <end position="100"/>
    </location>
</feature>
<evidence type="ECO:0000313" key="3">
    <source>
        <dbReference type="EMBL" id="STS88081.1"/>
    </source>
</evidence>
<dbReference type="Proteomes" id="UP000254545">
    <property type="component" value="Unassembled WGS sequence"/>
</dbReference>
<evidence type="ECO:0000313" key="4">
    <source>
        <dbReference type="Proteomes" id="UP000254545"/>
    </source>
</evidence>
<accession>A0A7H4MCN1</accession>
<protein>
    <submittedName>
        <fullName evidence="3">Transcriptional regulator</fullName>
    </submittedName>
</protein>
<evidence type="ECO:0000259" key="2">
    <source>
        <dbReference type="SMART" id="SM00862"/>
    </source>
</evidence>
<dbReference type="Gene3D" id="1.10.10.10">
    <property type="entry name" value="Winged helix-like DNA-binding domain superfamily/Winged helix DNA-binding domain"/>
    <property type="match status" value="1"/>
</dbReference>
<dbReference type="EMBL" id="UGKR01000003">
    <property type="protein sequence ID" value="STS88081.1"/>
    <property type="molecule type" value="Genomic_DNA"/>
</dbReference>
<dbReference type="GO" id="GO:0003677">
    <property type="term" value="F:DNA binding"/>
    <property type="evidence" value="ECO:0007669"/>
    <property type="project" value="UniProtKB-KW"/>
</dbReference>
<dbReference type="SMART" id="SM00862">
    <property type="entry name" value="Trans_reg_C"/>
    <property type="match status" value="1"/>
</dbReference>
<dbReference type="GO" id="GO:0000160">
    <property type="term" value="P:phosphorelay signal transduction system"/>
    <property type="evidence" value="ECO:0007669"/>
    <property type="project" value="InterPro"/>
</dbReference>
<reference evidence="3 4" key="1">
    <citation type="submission" date="2018-06" db="EMBL/GenBank/DDBJ databases">
        <authorList>
            <consortium name="Pathogen Informatics"/>
            <person name="Doyle S."/>
        </authorList>
    </citation>
    <scope>NUCLEOTIDE SEQUENCE [LARGE SCALE GENOMIC DNA]</scope>
    <source>
        <strain evidence="3 4">NCTC9177</strain>
    </source>
</reference>
<dbReference type="InterPro" id="IPR001867">
    <property type="entry name" value="OmpR/PhoB-type_DNA-bd"/>
</dbReference>
<comment type="caution">
    <text evidence="3">The sequence shown here is derived from an EMBL/GenBank/DDBJ whole genome shotgun (WGS) entry which is preliminary data.</text>
</comment>
<dbReference type="AlphaFoldDB" id="A0A7H4MCN1"/>
<keyword evidence="1" id="KW-0238">DNA-binding</keyword>
<dbReference type="InterPro" id="IPR036388">
    <property type="entry name" value="WH-like_DNA-bd_sf"/>
</dbReference>
<organism evidence="3 4">
    <name type="scientific">Klebsiella variicola</name>
    <dbReference type="NCBI Taxonomy" id="244366"/>
    <lineage>
        <taxon>Bacteria</taxon>
        <taxon>Pseudomonadati</taxon>
        <taxon>Pseudomonadota</taxon>
        <taxon>Gammaproteobacteria</taxon>
        <taxon>Enterobacterales</taxon>
        <taxon>Enterobacteriaceae</taxon>
        <taxon>Klebsiella/Raoultella group</taxon>
        <taxon>Klebsiella</taxon>
        <taxon>Klebsiella pneumoniae complex</taxon>
    </lineage>
</organism>
<gene>
    <name evidence="3" type="ORF">NCTC9177_01917</name>
</gene>
<proteinExistence type="predicted"/>